<feature type="region of interest" description="Disordered" evidence="1">
    <location>
        <begin position="86"/>
        <end position="128"/>
    </location>
</feature>
<reference evidence="2 4" key="1">
    <citation type="journal article" date="2016" name="PLoS ONE">
        <title>Sequence Assembly of Yarrowia lipolytica Strain W29/CLIB89 Shows Transposable Element Diversity.</title>
        <authorList>
            <person name="Magnan C."/>
            <person name="Yu J."/>
            <person name="Chang I."/>
            <person name="Jahn E."/>
            <person name="Kanomata Y."/>
            <person name="Wu J."/>
            <person name="Zeller M."/>
            <person name="Oakes M."/>
            <person name="Baldi P."/>
            <person name="Sandmeyer S."/>
        </authorList>
    </citation>
    <scope>NUCLEOTIDE SEQUENCE [LARGE SCALE GENOMIC DNA]</scope>
    <source>
        <strain evidence="2">CLIB89</strain>
        <strain evidence="4">CLIB89(W29)</strain>
    </source>
</reference>
<reference evidence="3 5" key="2">
    <citation type="submission" date="2018-07" db="EMBL/GenBank/DDBJ databases">
        <title>Draft Genome Assemblies for Five Robust Yarrowia lipolytica Strains Exhibiting High Lipid Production and Pentose Sugar Utilization and Sugar Alcohol Secretion from Undetoxified Lignocellulosic Biomass Hydrolysates.</title>
        <authorList>
            <consortium name="DOE Joint Genome Institute"/>
            <person name="Walker C."/>
            <person name="Ryu S."/>
            <person name="Na H."/>
            <person name="Zane M."/>
            <person name="LaButti K."/>
            <person name="Lipzen A."/>
            <person name="Haridas S."/>
            <person name="Barry K."/>
            <person name="Grigoriev I.V."/>
            <person name="Quarterman J."/>
            <person name="Slininger P."/>
            <person name="Dien B."/>
            <person name="Trinh C.T."/>
        </authorList>
    </citation>
    <scope>NUCLEOTIDE SEQUENCE [LARGE SCALE GENOMIC DNA]</scope>
    <source>
        <strain evidence="3 5">YB392</strain>
    </source>
</reference>
<dbReference type="EMBL" id="CP017558">
    <property type="protein sequence ID" value="AOW07951.1"/>
    <property type="molecule type" value="Genomic_DNA"/>
</dbReference>
<dbReference type="Proteomes" id="UP000256601">
    <property type="component" value="Unassembled WGS sequence"/>
</dbReference>
<sequence length="128" mass="14406">MSISTQDLLEFHKKHLGEFQGTIKFDEAGQDEDTEPSLGFYPDGVERTLTDEQIEFFRQSDIRKEELRIYKENLVLQGAESQAEAHAEAQAKAETNIQALDPTSQQRQIEVANDEEGMNEGPGNSTMS</sequence>
<dbReference type="AlphaFoldDB" id="A0A1D8NQN8"/>
<dbReference type="EMBL" id="KZ859057">
    <property type="protein sequence ID" value="RDW23932.1"/>
    <property type="molecule type" value="Genomic_DNA"/>
</dbReference>
<dbReference type="PANTHER" id="PTHR40642">
    <property type="entry name" value="YALI0F31295P"/>
    <property type="match status" value="1"/>
</dbReference>
<dbReference type="GeneID" id="2907670"/>
<feature type="region of interest" description="Disordered" evidence="1">
    <location>
        <begin position="25"/>
        <end position="44"/>
    </location>
</feature>
<name>A0A1D8NQN8_YARLL</name>
<dbReference type="InterPro" id="IPR024526">
    <property type="entry name" value="DUF3807"/>
</dbReference>
<evidence type="ECO:0000313" key="3">
    <source>
        <dbReference type="EMBL" id="RDW23932.1"/>
    </source>
</evidence>
<protein>
    <submittedName>
        <fullName evidence="2">Uncharacterized protein</fullName>
    </submittedName>
</protein>
<evidence type="ECO:0000256" key="1">
    <source>
        <dbReference type="SAM" id="MobiDB-lite"/>
    </source>
</evidence>
<dbReference type="VEuPathDB" id="FungiDB:YALI1_F38998g"/>
<dbReference type="Proteomes" id="UP000182444">
    <property type="component" value="Chromosome 1F"/>
</dbReference>
<dbReference type="OrthoDB" id="5422320at2759"/>
<dbReference type="VEuPathDB" id="FungiDB:YALI0_F31295g"/>
<organism evidence="2 4">
    <name type="scientific">Yarrowia lipolytica</name>
    <name type="common">Candida lipolytica</name>
    <dbReference type="NCBI Taxonomy" id="4952"/>
    <lineage>
        <taxon>Eukaryota</taxon>
        <taxon>Fungi</taxon>
        <taxon>Dikarya</taxon>
        <taxon>Ascomycota</taxon>
        <taxon>Saccharomycotina</taxon>
        <taxon>Dipodascomycetes</taxon>
        <taxon>Dipodascales</taxon>
        <taxon>Dipodascales incertae sedis</taxon>
        <taxon>Yarrowia</taxon>
    </lineage>
</organism>
<dbReference type="KEGG" id="yli:2907670"/>
<evidence type="ECO:0000313" key="4">
    <source>
        <dbReference type="Proteomes" id="UP000182444"/>
    </source>
</evidence>
<dbReference type="Pfam" id="PF12720">
    <property type="entry name" value="DUF3807"/>
    <property type="match status" value="1"/>
</dbReference>
<dbReference type="RefSeq" id="XP_506089.1">
    <property type="nucleotide sequence ID" value="XM_506089.1"/>
</dbReference>
<evidence type="ECO:0000313" key="5">
    <source>
        <dbReference type="Proteomes" id="UP000256601"/>
    </source>
</evidence>
<gene>
    <name evidence="3" type="ORF">B0I71DRAFT_135124</name>
    <name evidence="2" type="ORF">YALI1_F38998g</name>
</gene>
<feature type="compositionally biased region" description="Polar residues" evidence="1">
    <location>
        <begin position="95"/>
        <end position="108"/>
    </location>
</feature>
<proteinExistence type="predicted"/>
<dbReference type="PANTHER" id="PTHR40642:SF1">
    <property type="entry name" value="YALI0F31295P"/>
    <property type="match status" value="1"/>
</dbReference>
<evidence type="ECO:0000313" key="2">
    <source>
        <dbReference type="EMBL" id="AOW07951.1"/>
    </source>
</evidence>
<accession>A0A1D8NQN8</accession>